<keyword evidence="6 11" id="KW-0547">Nucleotide-binding</keyword>
<comment type="catalytic activity">
    <reaction evidence="1 11">
        <text>5-(2-hydroxyethyl)-4-methylthiazole + ATP = 4-methyl-5-(2-phosphooxyethyl)-thiazole + ADP + H(+)</text>
        <dbReference type="Rhea" id="RHEA:24212"/>
        <dbReference type="ChEBI" id="CHEBI:15378"/>
        <dbReference type="ChEBI" id="CHEBI:17957"/>
        <dbReference type="ChEBI" id="CHEBI:30616"/>
        <dbReference type="ChEBI" id="CHEBI:58296"/>
        <dbReference type="ChEBI" id="CHEBI:456216"/>
        <dbReference type="EC" id="2.7.1.50"/>
    </reaction>
</comment>
<dbReference type="Proteomes" id="UP000297891">
    <property type="component" value="Unassembled WGS sequence"/>
</dbReference>
<dbReference type="GO" id="GO:0004417">
    <property type="term" value="F:hydroxyethylthiazole kinase activity"/>
    <property type="evidence" value="ECO:0007669"/>
    <property type="project" value="UniProtKB-UniRule"/>
</dbReference>
<feature type="binding site" evidence="11">
    <location>
        <position position="197"/>
    </location>
    <ligand>
        <name>substrate</name>
    </ligand>
</feature>
<dbReference type="EMBL" id="RQFP01000001">
    <property type="protein sequence ID" value="TGK95500.1"/>
    <property type="molecule type" value="Genomic_DNA"/>
</dbReference>
<feature type="binding site" evidence="11">
    <location>
        <position position="124"/>
    </location>
    <ligand>
        <name>ATP</name>
        <dbReference type="ChEBI" id="CHEBI:30616"/>
    </ligand>
</feature>
<evidence type="ECO:0000256" key="8">
    <source>
        <dbReference type="ARBA" id="ARBA00022840"/>
    </source>
</evidence>
<dbReference type="GO" id="GO:0000287">
    <property type="term" value="F:magnesium ion binding"/>
    <property type="evidence" value="ECO:0007669"/>
    <property type="project" value="UniProtKB-UniRule"/>
</dbReference>
<keyword evidence="9 11" id="KW-0460">Magnesium</keyword>
<evidence type="ECO:0000256" key="6">
    <source>
        <dbReference type="ARBA" id="ARBA00022741"/>
    </source>
</evidence>
<evidence type="ECO:0000256" key="3">
    <source>
        <dbReference type="ARBA" id="ARBA00004868"/>
    </source>
</evidence>
<evidence type="ECO:0000313" key="13">
    <source>
        <dbReference type="EMBL" id="TGK95500.1"/>
    </source>
</evidence>
<dbReference type="HAMAP" id="MF_00228">
    <property type="entry name" value="Thz_kinase"/>
    <property type="match status" value="1"/>
</dbReference>
<comment type="cofactor">
    <cofactor evidence="2 11">
        <name>Mg(2+)</name>
        <dbReference type="ChEBI" id="CHEBI:18420"/>
    </cofactor>
</comment>
<proteinExistence type="inferred from homology"/>
<protein>
    <recommendedName>
        <fullName evidence="11">Hydroxyethylthiazole kinase</fullName>
        <ecNumber evidence="11">2.7.1.50</ecNumber>
    </recommendedName>
    <alternativeName>
        <fullName evidence="11">4-methyl-5-beta-hydroxyethylthiazole kinase</fullName>
        <shortName evidence="11">TH kinase</shortName>
        <shortName evidence="11">Thz kinase</shortName>
    </alternativeName>
</protein>
<evidence type="ECO:0000256" key="5">
    <source>
        <dbReference type="ARBA" id="ARBA00022723"/>
    </source>
</evidence>
<keyword evidence="5 11" id="KW-0479">Metal-binding</keyword>
<keyword evidence="8 11" id="KW-0067">ATP-binding</keyword>
<evidence type="ECO:0000313" key="14">
    <source>
        <dbReference type="Proteomes" id="UP000297891"/>
    </source>
</evidence>
<dbReference type="InterPro" id="IPR029056">
    <property type="entry name" value="Ribokinase-like"/>
</dbReference>
<dbReference type="EC" id="2.7.1.50" evidence="11"/>
<dbReference type="AlphaFoldDB" id="A0A2M9XZC7"/>
<comment type="pathway">
    <text evidence="3 11">Cofactor biosynthesis; thiamine diphosphate biosynthesis; 4-methyl-5-(2-phosphoethyl)-thiazole from 5-(2-hydroxyethyl)-4-methylthiazole: step 1/1.</text>
</comment>
<keyword evidence="10 11" id="KW-0784">Thiamine biosynthesis</keyword>
<dbReference type="Pfam" id="PF02110">
    <property type="entry name" value="HK"/>
    <property type="match status" value="1"/>
</dbReference>
<name>A0A2M9XZC7_9LEPT</name>
<dbReference type="SUPFAM" id="SSF53613">
    <property type="entry name" value="Ribokinase-like"/>
    <property type="match status" value="1"/>
</dbReference>
<evidence type="ECO:0000256" key="10">
    <source>
        <dbReference type="ARBA" id="ARBA00022977"/>
    </source>
</evidence>
<dbReference type="GO" id="GO:0009228">
    <property type="term" value="P:thiamine biosynthetic process"/>
    <property type="evidence" value="ECO:0007669"/>
    <property type="project" value="UniProtKB-KW"/>
</dbReference>
<keyword evidence="14" id="KW-1185">Reference proteome</keyword>
<evidence type="ECO:0000256" key="4">
    <source>
        <dbReference type="ARBA" id="ARBA00022679"/>
    </source>
</evidence>
<sequence>MSQSIIQNTIEDLEVLRSKSPLIHNITNYVVMNNTANALLAIGASPIMAHAIEEVEEMVTICSATVINIGTLSEPWIQSMEKAAARAVSIGKPLVLDPVGAGASNLRNMAIRRILGAGSPSIIRGNASEILSTLNSSGKTKGVDSTDSSESAVDSGKSLSKVTGGVVVISGATDYIVSGTEKAQVRNGDPLMTKVTGLGCTASAICGAFAAVQSNQFRAATSAMAIMGITGEMAKAKTNSPGSFQVAFIDALYEIGPDIIKQKLNGE</sequence>
<gene>
    <name evidence="11" type="primary">thiM</name>
    <name evidence="13" type="ORF">EHQ30_02350</name>
</gene>
<dbReference type="OrthoDB" id="9778146at2"/>
<dbReference type="RefSeq" id="WP_100791713.1">
    <property type="nucleotide sequence ID" value="NZ_NPDQ01000007.1"/>
</dbReference>
<evidence type="ECO:0000256" key="2">
    <source>
        <dbReference type="ARBA" id="ARBA00001946"/>
    </source>
</evidence>
<dbReference type="GO" id="GO:0005524">
    <property type="term" value="F:ATP binding"/>
    <property type="evidence" value="ECO:0007669"/>
    <property type="project" value="UniProtKB-UniRule"/>
</dbReference>
<dbReference type="NCBIfam" id="TIGR00694">
    <property type="entry name" value="thiM"/>
    <property type="match status" value="1"/>
</dbReference>
<organism evidence="13 14">
    <name type="scientific">Leptospira brenneri</name>
    <dbReference type="NCBI Taxonomy" id="2023182"/>
    <lineage>
        <taxon>Bacteria</taxon>
        <taxon>Pseudomonadati</taxon>
        <taxon>Spirochaetota</taxon>
        <taxon>Spirochaetia</taxon>
        <taxon>Leptospirales</taxon>
        <taxon>Leptospiraceae</taxon>
        <taxon>Leptospira</taxon>
    </lineage>
</organism>
<dbReference type="PIRSF" id="PIRSF000513">
    <property type="entry name" value="Thz_kinase"/>
    <property type="match status" value="1"/>
</dbReference>
<keyword evidence="7 11" id="KW-0418">Kinase</keyword>
<dbReference type="PRINTS" id="PR01099">
    <property type="entry name" value="HYETHTZKNASE"/>
</dbReference>
<dbReference type="UniPathway" id="UPA00060">
    <property type="reaction ID" value="UER00139"/>
</dbReference>
<evidence type="ECO:0000256" key="12">
    <source>
        <dbReference type="SAM" id="MobiDB-lite"/>
    </source>
</evidence>
<dbReference type="Gene3D" id="3.40.1190.20">
    <property type="match status" value="1"/>
</dbReference>
<feature type="binding site" evidence="11">
    <location>
        <position position="170"/>
    </location>
    <ligand>
        <name>ATP</name>
        <dbReference type="ChEBI" id="CHEBI:30616"/>
    </ligand>
</feature>
<dbReference type="CDD" id="cd01170">
    <property type="entry name" value="THZ_kinase"/>
    <property type="match status" value="1"/>
</dbReference>
<dbReference type="GO" id="GO:0009229">
    <property type="term" value="P:thiamine diphosphate biosynthetic process"/>
    <property type="evidence" value="ECO:0007669"/>
    <property type="project" value="UniProtKB-UniRule"/>
</dbReference>
<keyword evidence="4 11" id="KW-0808">Transferase</keyword>
<evidence type="ECO:0000256" key="7">
    <source>
        <dbReference type="ARBA" id="ARBA00022777"/>
    </source>
</evidence>
<evidence type="ECO:0000256" key="1">
    <source>
        <dbReference type="ARBA" id="ARBA00001771"/>
    </source>
</evidence>
<reference evidence="13" key="1">
    <citation type="journal article" date="2019" name="PLoS Negl. Trop. Dis.">
        <title>Revisiting the worldwide diversity of Leptospira species in the environment.</title>
        <authorList>
            <person name="Vincent A.T."/>
            <person name="Schiettekatte O."/>
            <person name="Bourhy P."/>
            <person name="Veyrier F.J."/>
            <person name="Picardeau M."/>
        </authorList>
    </citation>
    <scope>NUCLEOTIDE SEQUENCE [LARGE SCALE GENOMIC DNA]</scope>
    <source>
        <strain evidence="13">201800277</strain>
    </source>
</reference>
<dbReference type="NCBIfam" id="NF006830">
    <property type="entry name" value="PRK09355.1"/>
    <property type="match status" value="1"/>
</dbReference>
<feature type="binding site" evidence="11">
    <location>
        <position position="48"/>
    </location>
    <ligand>
        <name>substrate</name>
    </ligand>
</feature>
<comment type="similarity">
    <text evidence="11">Belongs to the Thz kinase family.</text>
</comment>
<accession>A0A2M9XZC7</accession>
<evidence type="ECO:0000256" key="9">
    <source>
        <dbReference type="ARBA" id="ARBA00022842"/>
    </source>
</evidence>
<dbReference type="InterPro" id="IPR000417">
    <property type="entry name" value="Hyethyz_kinase"/>
</dbReference>
<comment type="function">
    <text evidence="11">Catalyzes the phosphorylation of the hydroxyl group of 4-methyl-5-beta-hydroxyethylthiazole (THZ).</text>
</comment>
<comment type="caution">
    <text evidence="13">The sequence shown here is derived from an EMBL/GenBank/DDBJ whole genome shotgun (WGS) entry which is preliminary data.</text>
</comment>
<evidence type="ECO:0000256" key="11">
    <source>
        <dbReference type="HAMAP-Rule" id="MF_00228"/>
    </source>
</evidence>
<feature type="region of interest" description="Disordered" evidence="12">
    <location>
        <begin position="135"/>
        <end position="157"/>
    </location>
</feature>